<feature type="chain" id="PRO_5043674120" description="Secreted protein" evidence="2">
    <location>
        <begin position="21"/>
        <end position="104"/>
    </location>
</feature>
<keyword evidence="1" id="KW-1133">Transmembrane helix</keyword>
<comment type="caution">
    <text evidence="3">The sequence shown here is derived from an EMBL/GenBank/DDBJ whole genome shotgun (WGS) entry which is preliminary data.</text>
</comment>
<gene>
    <name evidence="3" type="ORF">MNOR_LOCUS13834</name>
</gene>
<evidence type="ECO:0000313" key="4">
    <source>
        <dbReference type="Proteomes" id="UP001497623"/>
    </source>
</evidence>
<evidence type="ECO:0000256" key="2">
    <source>
        <dbReference type="SAM" id="SignalP"/>
    </source>
</evidence>
<feature type="transmembrane region" description="Helical" evidence="1">
    <location>
        <begin position="79"/>
        <end position="103"/>
    </location>
</feature>
<dbReference type="Proteomes" id="UP001497623">
    <property type="component" value="Unassembled WGS sequence"/>
</dbReference>
<organism evidence="3 4">
    <name type="scientific">Meganyctiphanes norvegica</name>
    <name type="common">Northern krill</name>
    <name type="synonym">Thysanopoda norvegica</name>
    <dbReference type="NCBI Taxonomy" id="48144"/>
    <lineage>
        <taxon>Eukaryota</taxon>
        <taxon>Metazoa</taxon>
        <taxon>Ecdysozoa</taxon>
        <taxon>Arthropoda</taxon>
        <taxon>Crustacea</taxon>
        <taxon>Multicrustacea</taxon>
        <taxon>Malacostraca</taxon>
        <taxon>Eumalacostraca</taxon>
        <taxon>Eucarida</taxon>
        <taxon>Euphausiacea</taxon>
        <taxon>Euphausiidae</taxon>
        <taxon>Meganyctiphanes</taxon>
    </lineage>
</organism>
<evidence type="ECO:0000256" key="1">
    <source>
        <dbReference type="SAM" id="Phobius"/>
    </source>
</evidence>
<keyword evidence="1" id="KW-0472">Membrane</keyword>
<sequence>MCVFEIQKVLMIFAFTVIYSQRTLLCGKQEYNILYSTFNKSNPSCNVLFTCGLVLNNKKFKIIQIIFYILTRDDKYVYIYNYIICICISSLIKLLKNLIIIFYE</sequence>
<proteinExistence type="predicted"/>
<evidence type="ECO:0008006" key="5">
    <source>
        <dbReference type="Google" id="ProtNLM"/>
    </source>
</evidence>
<feature type="signal peptide" evidence="2">
    <location>
        <begin position="1"/>
        <end position="20"/>
    </location>
</feature>
<dbReference type="EMBL" id="CAXKWB010008079">
    <property type="protein sequence ID" value="CAL4089550.1"/>
    <property type="molecule type" value="Genomic_DNA"/>
</dbReference>
<dbReference type="AlphaFoldDB" id="A0AAV2QPP4"/>
<accession>A0AAV2QPP4</accession>
<keyword evidence="2" id="KW-0732">Signal</keyword>
<keyword evidence="4" id="KW-1185">Reference proteome</keyword>
<protein>
    <recommendedName>
        <fullName evidence="5">Secreted protein</fullName>
    </recommendedName>
</protein>
<reference evidence="3 4" key="1">
    <citation type="submission" date="2024-05" db="EMBL/GenBank/DDBJ databases">
        <authorList>
            <person name="Wallberg A."/>
        </authorList>
    </citation>
    <scope>NUCLEOTIDE SEQUENCE [LARGE SCALE GENOMIC DNA]</scope>
</reference>
<name>A0AAV2QPP4_MEGNR</name>
<evidence type="ECO:0000313" key="3">
    <source>
        <dbReference type="EMBL" id="CAL4089550.1"/>
    </source>
</evidence>
<keyword evidence="1" id="KW-0812">Transmembrane</keyword>